<dbReference type="InterPro" id="IPR028013">
    <property type="entry name" value="DUF4437"/>
</dbReference>
<comment type="caution">
    <text evidence="2">The sequence shown here is derived from an EMBL/GenBank/DDBJ whole genome shotgun (WGS) entry which is preliminary data.</text>
</comment>
<keyword evidence="3" id="KW-1185">Reference proteome</keyword>
<dbReference type="EMBL" id="ABIB01000006">
    <property type="protein sequence ID" value="EDP95834.1"/>
    <property type="molecule type" value="Genomic_DNA"/>
</dbReference>
<feature type="signal peptide" evidence="1">
    <location>
        <begin position="1"/>
        <end position="23"/>
    </location>
</feature>
<dbReference type="STRING" id="391587.KAOT1_05502"/>
<dbReference type="CDD" id="cd06989">
    <property type="entry name" value="cupin_DRT102"/>
    <property type="match status" value="1"/>
</dbReference>
<dbReference type="RefSeq" id="WP_007093669.1">
    <property type="nucleotide sequence ID" value="NZ_CP142125.1"/>
</dbReference>
<feature type="chain" id="PRO_5002737929" description="DUF4437 domain-containing protein" evidence="1">
    <location>
        <begin position="24"/>
        <end position="296"/>
    </location>
</feature>
<dbReference type="Gene3D" id="2.60.120.10">
    <property type="entry name" value="Jelly Rolls"/>
    <property type="match status" value="1"/>
</dbReference>
<dbReference type="eggNOG" id="COG1917">
    <property type="taxonomic scope" value="Bacteria"/>
</dbReference>
<dbReference type="Proteomes" id="UP000002945">
    <property type="component" value="Unassembled WGS sequence"/>
</dbReference>
<name>A9E0E8_9FLAO</name>
<dbReference type="OrthoDB" id="291085at2"/>
<evidence type="ECO:0000256" key="1">
    <source>
        <dbReference type="SAM" id="SignalP"/>
    </source>
</evidence>
<evidence type="ECO:0000313" key="2">
    <source>
        <dbReference type="EMBL" id="EDP95834.1"/>
    </source>
</evidence>
<organism evidence="2 3">
    <name type="scientific">Kordia algicida OT-1</name>
    <dbReference type="NCBI Taxonomy" id="391587"/>
    <lineage>
        <taxon>Bacteria</taxon>
        <taxon>Pseudomonadati</taxon>
        <taxon>Bacteroidota</taxon>
        <taxon>Flavobacteriia</taxon>
        <taxon>Flavobacteriales</taxon>
        <taxon>Flavobacteriaceae</taxon>
        <taxon>Kordia</taxon>
    </lineage>
</organism>
<dbReference type="SUPFAM" id="SSF51182">
    <property type="entry name" value="RmlC-like cupins"/>
    <property type="match status" value="1"/>
</dbReference>
<dbReference type="InterPro" id="IPR011051">
    <property type="entry name" value="RmlC_Cupin_sf"/>
</dbReference>
<dbReference type="PROSITE" id="PS51257">
    <property type="entry name" value="PROKAR_LIPOPROTEIN"/>
    <property type="match status" value="1"/>
</dbReference>
<proteinExistence type="predicted"/>
<dbReference type="AlphaFoldDB" id="A9E0E8"/>
<evidence type="ECO:0000313" key="3">
    <source>
        <dbReference type="Proteomes" id="UP000002945"/>
    </source>
</evidence>
<keyword evidence="1" id="KW-0732">Signal</keyword>
<dbReference type="Pfam" id="PF14499">
    <property type="entry name" value="DUF4437"/>
    <property type="match status" value="1"/>
</dbReference>
<dbReference type="HOGENOM" id="CLU_1093315_0_0_10"/>
<accession>A9E0E8</accession>
<protein>
    <recommendedName>
        <fullName evidence="4">DUF4437 domain-containing protein</fullName>
    </recommendedName>
</protein>
<sequence>MKQRILCVSLIAAVLLMISCNQSNQLKSEVTNTNSKLAEKIENPTNKVILASEIKWEKLNPARGDQSPKAGTIWGDRNDTIPTGFLAKFVDGFSSPPHIHNVTYRAVVIKGKIHNDDPKAVNMWMGSGSFWTQPKGESHITAAKGEENIALVEIDKGPYLVKPVDKSFDSGELPINIDASNVVWLDHKKSNWIATESNATISFLWDDGNSKGIFVKLPKDFKGTLSTDGSVLHSVIIEGNLQYILPQNKETKKLNPGSSFHATDKAIHTISEVTSDVLMYIRTNGSIRIKKSLKQF</sequence>
<reference evidence="2 3" key="1">
    <citation type="journal article" date="2011" name="J. Bacteriol.">
        <title>Genome sequence of the algicidal bacterium Kordia algicida OT-1.</title>
        <authorList>
            <person name="Lee H.S."/>
            <person name="Kang S.G."/>
            <person name="Kwon K.K."/>
            <person name="Lee J.H."/>
            <person name="Kim S.J."/>
        </authorList>
    </citation>
    <scope>NUCLEOTIDE SEQUENCE [LARGE SCALE GENOMIC DNA]</scope>
    <source>
        <strain evidence="2 3">OT-1</strain>
    </source>
</reference>
<dbReference type="InterPro" id="IPR014710">
    <property type="entry name" value="RmlC-like_jellyroll"/>
</dbReference>
<evidence type="ECO:0008006" key="4">
    <source>
        <dbReference type="Google" id="ProtNLM"/>
    </source>
</evidence>
<gene>
    <name evidence="2" type="ORF">KAOT1_05502</name>
</gene>